<keyword evidence="1" id="KW-0812">Transmembrane</keyword>
<dbReference type="InterPro" id="IPR011004">
    <property type="entry name" value="Trimer_LpxA-like_sf"/>
</dbReference>
<reference evidence="2 3" key="1">
    <citation type="submission" date="2023-11" db="EMBL/GenBank/DDBJ databases">
        <title>A Novel Polar Bacteriovorax (B. antarcticus) Isolated from the Biocrust in Antarctica.</title>
        <authorList>
            <person name="Mun W."/>
            <person name="Choi S.Y."/>
            <person name="Mitchell R.J."/>
        </authorList>
    </citation>
    <scope>NUCLEOTIDE SEQUENCE [LARGE SCALE GENOMIC DNA]</scope>
    <source>
        <strain evidence="2 3">PP10</strain>
    </source>
</reference>
<keyword evidence="1" id="KW-1133">Transmembrane helix</keyword>
<sequence length="201" mass="23162">MTILGRLISLFPLVHFLGFSYFLYLTAATHPIFIIASLAWLYLLPLLLNQIHNFFYPLKEESKNLQSKEYSAWWGNHQLQYLFIIVPQFEQILHIVPGLYSVWLRAWGSKIGKKVFWTPRVEILDRGLVEIGDGVVIGHLTAMSSHMVADIDGRAHLITKKIIIGERSFIGADSQFGPGTVIEPRSKIKPKTRLWWRGEYQ</sequence>
<evidence type="ECO:0008006" key="4">
    <source>
        <dbReference type="Google" id="ProtNLM"/>
    </source>
</evidence>
<keyword evidence="3" id="KW-1185">Reference proteome</keyword>
<accession>A0ABU5VYA3</accession>
<dbReference type="Proteomes" id="UP001302274">
    <property type="component" value="Unassembled WGS sequence"/>
</dbReference>
<evidence type="ECO:0000256" key="1">
    <source>
        <dbReference type="SAM" id="Phobius"/>
    </source>
</evidence>
<dbReference type="EMBL" id="JAYGJQ010000002">
    <property type="protein sequence ID" value="MEA9356990.1"/>
    <property type="molecule type" value="Genomic_DNA"/>
</dbReference>
<comment type="caution">
    <text evidence="2">The sequence shown here is derived from an EMBL/GenBank/DDBJ whole genome shotgun (WGS) entry which is preliminary data.</text>
</comment>
<name>A0ABU5VYA3_9BACT</name>
<evidence type="ECO:0000313" key="3">
    <source>
        <dbReference type="Proteomes" id="UP001302274"/>
    </source>
</evidence>
<evidence type="ECO:0000313" key="2">
    <source>
        <dbReference type="EMBL" id="MEA9356990.1"/>
    </source>
</evidence>
<protein>
    <recommendedName>
        <fullName evidence="4">Acyl transferase</fullName>
    </recommendedName>
</protein>
<feature type="transmembrane region" description="Helical" evidence="1">
    <location>
        <begin position="7"/>
        <end position="24"/>
    </location>
</feature>
<dbReference type="SUPFAM" id="SSF51161">
    <property type="entry name" value="Trimeric LpxA-like enzymes"/>
    <property type="match status" value="1"/>
</dbReference>
<feature type="transmembrane region" description="Helical" evidence="1">
    <location>
        <begin position="30"/>
        <end position="48"/>
    </location>
</feature>
<organism evidence="2 3">
    <name type="scientific">Bacteriovorax antarcticus</name>
    <dbReference type="NCBI Taxonomy" id="3088717"/>
    <lineage>
        <taxon>Bacteria</taxon>
        <taxon>Pseudomonadati</taxon>
        <taxon>Bdellovibrionota</taxon>
        <taxon>Bacteriovoracia</taxon>
        <taxon>Bacteriovoracales</taxon>
        <taxon>Bacteriovoracaceae</taxon>
        <taxon>Bacteriovorax</taxon>
    </lineage>
</organism>
<keyword evidence="1" id="KW-0472">Membrane</keyword>
<proteinExistence type="predicted"/>
<dbReference type="RefSeq" id="WP_323576884.1">
    <property type="nucleotide sequence ID" value="NZ_JAYGJQ010000002.1"/>
</dbReference>
<gene>
    <name evidence="2" type="ORF">SHI21_12265</name>
</gene>
<dbReference type="Gene3D" id="2.160.10.10">
    <property type="entry name" value="Hexapeptide repeat proteins"/>
    <property type="match status" value="1"/>
</dbReference>